<name>A0A4C1YZ89_EUMVA</name>
<gene>
    <name evidence="1" type="ORF">EVAR_52660_1</name>
</gene>
<evidence type="ECO:0000313" key="1">
    <source>
        <dbReference type="EMBL" id="GBP81398.1"/>
    </source>
</evidence>
<dbReference type="Proteomes" id="UP000299102">
    <property type="component" value="Unassembled WGS sequence"/>
</dbReference>
<keyword evidence="2" id="KW-1185">Reference proteome</keyword>
<proteinExistence type="predicted"/>
<accession>A0A4C1YZ89</accession>
<reference evidence="1 2" key="1">
    <citation type="journal article" date="2019" name="Commun. Biol.">
        <title>The bagworm genome reveals a unique fibroin gene that provides high tensile strength.</title>
        <authorList>
            <person name="Kono N."/>
            <person name="Nakamura H."/>
            <person name="Ohtoshi R."/>
            <person name="Tomita M."/>
            <person name="Numata K."/>
            <person name="Arakawa K."/>
        </authorList>
    </citation>
    <scope>NUCLEOTIDE SEQUENCE [LARGE SCALE GENOMIC DNA]</scope>
</reference>
<protein>
    <submittedName>
        <fullName evidence="1">Uncharacterized protein</fullName>
    </submittedName>
</protein>
<organism evidence="1 2">
    <name type="scientific">Eumeta variegata</name>
    <name type="common">Bagworm moth</name>
    <name type="synonym">Eumeta japonica</name>
    <dbReference type="NCBI Taxonomy" id="151549"/>
    <lineage>
        <taxon>Eukaryota</taxon>
        <taxon>Metazoa</taxon>
        <taxon>Ecdysozoa</taxon>
        <taxon>Arthropoda</taxon>
        <taxon>Hexapoda</taxon>
        <taxon>Insecta</taxon>
        <taxon>Pterygota</taxon>
        <taxon>Neoptera</taxon>
        <taxon>Endopterygota</taxon>
        <taxon>Lepidoptera</taxon>
        <taxon>Glossata</taxon>
        <taxon>Ditrysia</taxon>
        <taxon>Tineoidea</taxon>
        <taxon>Psychidae</taxon>
        <taxon>Oiketicinae</taxon>
        <taxon>Eumeta</taxon>
    </lineage>
</organism>
<dbReference type="AlphaFoldDB" id="A0A4C1YZ89"/>
<evidence type="ECO:0000313" key="2">
    <source>
        <dbReference type="Proteomes" id="UP000299102"/>
    </source>
</evidence>
<dbReference type="EMBL" id="BGZK01001509">
    <property type="protein sequence ID" value="GBP81398.1"/>
    <property type="molecule type" value="Genomic_DNA"/>
</dbReference>
<sequence length="157" mass="17532">MVTAAHGHTQPRGAALLVCWLGIRYPMVVDRGEEGESKGGTVVTALSTNHTLPGSILKAVKSLRTSEKTLKVCPRRCYPTGDCEHRQRLARPHGRLKVQVLFEIGRTRQVQNQLQNHFVELARFSRVYLLRAQFLTISMRAPQSGMLVKSLKTEISG</sequence>
<comment type="caution">
    <text evidence="1">The sequence shown here is derived from an EMBL/GenBank/DDBJ whole genome shotgun (WGS) entry which is preliminary data.</text>
</comment>